<dbReference type="AlphaFoldDB" id="A0AAV4T1I2"/>
<sequence>MSWNDKRYWKSMNSKKMAKGPSTQKSQIVLSHFAISEFKTEEEVEMSQGLLLSSEKDSGGSSFRVKRKRIYFRQ</sequence>
<dbReference type="EMBL" id="BPLR01010408">
    <property type="protein sequence ID" value="GIY39116.1"/>
    <property type="molecule type" value="Genomic_DNA"/>
</dbReference>
<keyword evidence="2" id="KW-1185">Reference proteome</keyword>
<accession>A0AAV4T1I2</accession>
<proteinExistence type="predicted"/>
<comment type="caution">
    <text evidence="1">The sequence shown here is derived from an EMBL/GenBank/DDBJ whole genome shotgun (WGS) entry which is preliminary data.</text>
</comment>
<protein>
    <submittedName>
        <fullName evidence="1">Uncharacterized protein</fullName>
    </submittedName>
</protein>
<evidence type="ECO:0000313" key="1">
    <source>
        <dbReference type="EMBL" id="GIY39116.1"/>
    </source>
</evidence>
<dbReference type="Proteomes" id="UP001054945">
    <property type="component" value="Unassembled WGS sequence"/>
</dbReference>
<name>A0AAV4T1I2_CAEEX</name>
<reference evidence="1 2" key="1">
    <citation type="submission" date="2021-06" db="EMBL/GenBank/DDBJ databases">
        <title>Caerostris extrusa draft genome.</title>
        <authorList>
            <person name="Kono N."/>
            <person name="Arakawa K."/>
        </authorList>
    </citation>
    <scope>NUCLEOTIDE SEQUENCE [LARGE SCALE GENOMIC DNA]</scope>
</reference>
<evidence type="ECO:0000313" key="2">
    <source>
        <dbReference type="Proteomes" id="UP001054945"/>
    </source>
</evidence>
<organism evidence="1 2">
    <name type="scientific">Caerostris extrusa</name>
    <name type="common">Bark spider</name>
    <name type="synonym">Caerostris bankana</name>
    <dbReference type="NCBI Taxonomy" id="172846"/>
    <lineage>
        <taxon>Eukaryota</taxon>
        <taxon>Metazoa</taxon>
        <taxon>Ecdysozoa</taxon>
        <taxon>Arthropoda</taxon>
        <taxon>Chelicerata</taxon>
        <taxon>Arachnida</taxon>
        <taxon>Araneae</taxon>
        <taxon>Araneomorphae</taxon>
        <taxon>Entelegynae</taxon>
        <taxon>Araneoidea</taxon>
        <taxon>Araneidae</taxon>
        <taxon>Caerostris</taxon>
    </lineage>
</organism>
<gene>
    <name evidence="1" type="ORF">CEXT_790541</name>
</gene>